<name>A0A8H6WT25_9AGAR</name>
<comment type="caution">
    <text evidence="3">The sequence shown here is derived from an EMBL/GenBank/DDBJ whole genome shotgun (WGS) entry which is preliminary data.</text>
</comment>
<evidence type="ECO:0000313" key="4">
    <source>
        <dbReference type="Proteomes" id="UP000623467"/>
    </source>
</evidence>
<dbReference type="EMBL" id="JACAZH010000100">
    <property type="protein sequence ID" value="KAF7326478.1"/>
    <property type="molecule type" value="Genomic_DNA"/>
</dbReference>
<dbReference type="AlphaFoldDB" id="A0A8H6WT25"/>
<evidence type="ECO:0000256" key="1">
    <source>
        <dbReference type="PROSITE-ProRule" id="PRU00266"/>
    </source>
</evidence>
<proteinExistence type="predicted"/>
<dbReference type="InterPro" id="IPR014720">
    <property type="entry name" value="dsRBD_dom"/>
</dbReference>
<dbReference type="Pfam" id="PF00035">
    <property type="entry name" value="dsrm"/>
    <property type="match status" value="1"/>
</dbReference>
<gene>
    <name evidence="3" type="ORF">MSAN_02509100</name>
</gene>
<organism evidence="3 4">
    <name type="scientific">Mycena sanguinolenta</name>
    <dbReference type="NCBI Taxonomy" id="230812"/>
    <lineage>
        <taxon>Eukaryota</taxon>
        <taxon>Fungi</taxon>
        <taxon>Dikarya</taxon>
        <taxon>Basidiomycota</taxon>
        <taxon>Agaricomycotina</taxon>
        <taxon>Agaricomycetes</taxon>
        <taxon>Agaricomycetidae</taxon>
        <taxon>Agaricales</taxon>
        <taxon>Marasmiineae</taxon>
        <taxon>Mycenaceae</taxon>
        <taxon>Mycena</taxon>
    </lineage>
</organism>
<evidence type="ECO:0000313" key="3">
    <source>
        <dbReference type="EMBL" id="KAF7326478.1"/>
    </source>
</evidence>
<keyword evidence="4" id="KW-1185">Reference proteome</keyword>
<dbReference type="CDD" id="cd00048">
    <property type="entry name" value="DSRM_SF"/>
    <property type="match status" value="1"/>
</dbReference>
<dbReference type="Proteomes" id="UP000623467">
    <property type="component" value="Unassembled WGS sequence"/>
</dbReference>
<dbReference type="GO" id="GO:0003723">
    <property type="term" value="F:RNA binding"/>
    <property type="evidence" value="ECO:0007669"/>
    <property type="project" value="UniProtKB-UniRule"/>
</dbReference>
<accession>A0A8H6WT25</accession>
<dbReference type="OrthoDB" id="112668at2759"/>
<dbReference type="SMART" id="SM00358">
    <property type="entry name" value="DSRM"/>
    <property type="match status" value="1"/>
</dbReference>
<dbReference type="SUPFAM" id="SSF54768">
    <property type="entry name" value="dsRNA-binding domain-like"/>
    <property type="match status" value="1"/>
</dbReference>
<evidence type="ECO:0000259" key="2">
    <source>
        <dbReference type="PROSITE" id="PS50137"/>
    </source>
</evidence>
<sequence length="121" mass="13707">MYLLFNLNCPEGLHAFFNRSPSRINWKATFHAFLSITSPLVPTMSQQQPHYRNRLNNAAQAYGWTVSYETSWTGRQDNPLWTAIAYVNNVEYGRGYAGSQKSAKEIAAYEALIAAGVMRRA</sequence>
<keyword evidence="1" id="KW-0694">RNA-binding</keyword>
<reference evidence="3" key="1">
    <citation type="submission" date="2020-05" db="EMBL/GenBank/DDBJ databases">
        <title>Mycena genomes resolve the evolution of fungal bioluminescence.</title>
        <authorList>
            <person name="Tsai I.J."/>
        </authorList>
    </citation>
    <scope>NUCLEOTIDE SEQUENCE</scope>
    <source>
        <strain evidence="3">160909Yilan</strain>
    </source>
</reference>
<dbReference type="Gene3D" id="3.30.160.20">
    <property type="match status" value="1"/>
</dbReference>
<protein>
    <submittedName>
        <fullName evidence="3">DRBM domain-containing protein</fullName>
    </submittedName>
</protein>
<dbReference type="PROSITE" id="PS50137">
    <property type="entry name" value="DS_RBD"/>
    <property type="match status" value="1"/>
</dbReference>
<feature type="domain" description="DRBM" evidence="2">
    <location>
        <begin position="50"/>
        <end position="112"/>
    </location>
</feature>